<keyword evidence="8 9" id="KW-0807">Transducer</keyword>
<evidence type="ECO:0000256" key="10">
    <source>
        <dbReference type="SAM" id="Phobius"/>
    </source>
</evidence>
<dbReference type="Gene3D" id="1.20.1070.10">
    <property type="entry name" value="Rhodopsin 7-helix transmembrane proteins"/>
    <property type="match status" value="1"/>
</dbReference>
<dbReference type="PROSITE" id="PS50262">
    <property type="entry name" value="G_PROTEIN_RECEP_F1_2"/>
    <property type="match status" value="1"/>
</dbReference>
<dbReference type="PANTHER" id="PTHR45695:SF25">
    <property type="entry name" value="GALANIN RECEPTOR 1"/>
    <property type="match status" value="1"/>
</dbReference>
<feature type="transmembrane region" description="Helical" evidence="10">
    <location>
        <begin position="305"/>
        <end position="329"/>
    </location>
</feature>
<dbReference type="CDD" id="cd15098">
    <property type="entry name" value="7tmA_Gal1_R"/>
    <property type="match status" value="1"/>
</dbReference>
<organism evidence="12 13">
    <name type="scientific">Pleurodeles waltl</name>
    <name type="common">Iberian ribbed newt</name>
    <dbReference type="NCBI Taxonomy" id="8319"/>
    <lineage>
        <taxon>Eukaryota</taxon>
        <taxon>Metazoa</taxon>
        <taxon>Chordata</taxon>
        <taxon>Craniata</taxon>
        <taxon>Vertebrata</taxon>
        <taxon>Euteleostomi</taxon>
        <taxon>Amphibia</taxon>
        <taxon>Batrachia</taxon>
        <taxon>Caudata</taxon>
        <taxon>Salamandroidea</taxon>
        <taxon>Salamandridae</taxon>
        <taxon>Pleurodelinae</taxon>
        <taxon>Pleurodeles</taxon>
    </lineage>
</organism>
<evidence type="ECO:0000256" key="2">
    <source>
        <dbReference type="ARBA" id="ARBA00022692"/>
    </source>
</evidence>
<evidence type="ECO:0000256" key="6">
    <source>
        <dbReference type="ARBA" id="ARBA00023157"/>
    </source>
</evidence>
<feature type="transmembrane region" description="Helical" evidence="10">
    <location>
        <begin position="173"/>
        <end position="192"/>
    </location>
</feature>
<dbReference type="GO" id="GO:0005886">
    <property type="term" value="C:plasma membrane"/>
    <property type="evidence" value="ECO:0007669"/>
    <property type="project" value="TreeGrafter"/>
</dbReference>
<evidence type="ECO:0000256" key="7">
    <source>
        <dbReference type="ARBA" id="ARBA00023170"/>
    </source>
</evidence>
<dbReference type="Pfam" id="PF00001">
    <property type="entry name" value="7tm_1"/>
    <property type="match status" value="1"/>
</dbReference>
<accession>A0AAV7QAH3</accession>
<evidence type="ECO:0000256" key="5">
    <source>
        <dbReference type="ARBA" id="ARBA00023136"/>
    </source>
</evidence>
<sequence>MLNPTGSTSAKKLPCCAVRSYSTMEQCPQANGSHWCNLSGEAPHNHAPDGTGIQTHIVPIIFGLVFFIGVIGNSLVITVLARSKKGKSSVTNTLILNLSIADLAFLLLCVPFQATIYSLPQWVFGELLCKFVHYFFTVTMLVSIFTLVAMSIDRYIAVVHARRSLCVRSRRNASWGMGMAWALSLFIAAPVAQHQTYVTDYYEAPNSTFCWELWEDRTRKKTYTAAILIVGYLLPLLLITCCYMKVLLHLHRKIRILSKKSEHSKRKTTQTVLAVVAAFTISWLPHHVVTMWVVFGNFPLTEASFALRIVSHCLAYGNACVNPIIYAFLSENFRKAYKEVFRCRFAHPMPTEEEVDEQAGGKVHSVMVTHSITNM</sequence>
<feature type="transmembrane region" description="Helical" evidence="10">
    <location>
        <begin position="223"/>
        <end position="250"/>
    </location>
</feature>
<dbReference type="PROSITE" id="PS00237">
    <property type="entry name" value="G_PROTEIN_RECEP_F1_1"/>
    <property type="match status" value="1"/>
</dbReference>
<feature type="transmembrane region" description="Helical" evidence="10">
    <location>
        <begin position="93"/>
        <end position="119"/>
    </location>
</feature>
<comment type="caution">
    <text evidence="12">The sequence shown here is derived from an EMBL/GenBank/DDBJ whole genome shotgun (WGS) entry which is preliminary data.</text>
</comment>
<reference evidence="12" key="1">
    <citation type="journal article" date="2022" name="bioRxiv">
        <title>Sequencing and chromosome-scale assembly of the giantPleurodeles waltlgenome.</title>
        <authorList>
            <person name="Brown T."/>
            <person name="Elewa A."/>
            <person name="Iarovenko S."/>
            <person name="Subramanian E."/>
            <person name="Araus A.J."/>
            <person name="Petzold A."/>
            <person name="Susuki M."/>
            <person name="Suzuki K.-i.T."/>
            <person name="Hayashi T."/>
            <person name="Toyoda A."/>
            <person name="Oliveira C."/>
            <person name="Osipova E."/>
            <person name="Leigh N.D."/>
            <person name="Simon A."/>
            <person name="Yun M.H."/>
        </authorList>
    </citation>
    <scope>NUCLEOTIDE SEQUENCE</scope>
    <source>
        <strain evidence="12">20211129_DDA</strain>
        <tissue evidence="12">Liver</tissue>
    </source>
</reference>
<evidence type="ECO:0000256" key="9">
    <source>
        <dbReference type="RuleBase" id="RU000688"/>
    </source>
</evidence>
<keyword evidence="4 9" id="KW-0297">G-protein coupled receptor</keyword>
<evidence type="ECO:0000256" key="3">
    <source>
        <dbReference type="ARBA" id="ARBA00022989"/>
    </source>
</evidence>
<keyword evidence="2 9" id="KW-0812">Transmembrane</keyword>
<dbReference type="PRINTS" id="PR00663">
    <property type="entry name" value="GALANINR"/>
</dbReference>
<dbReference type="Proteomes" id="UP001066276">
    <property type="component" value="Chromosome 6"/>
</dbReference>
<keyword evidence="5 10" id="KW-0472">Membrane</keyword>
<dbReference type="InterPro" id="IPR000405">
    <property type="entry name" value="Galanin_rcpt"/>
</dbReference>
<protein>
    <recommendedName>
        <fullName evidence="11">G-protein coupled receptors family 1 profile domain-containing protein</fullName>
    </recommendedName>
</protein>
<evidence type="ECO:0000259" key="11">
    <source>
        <dbReference type="PROSITE" id="PS50262"/>
    </source>
</evidence>
<dbReference type="EMBL" id="JANPWB010000010">
    <property type="protein sequence ID" value="KAJ1137562.1"/>
    <property type="molecule type" value="Genomic_DNA"/>
</dbReference>
<dbReference type="GO" id="GO:0004930">
    <property type="term" value="F:G protein-coupled receptor activity"/>
    <property type="evidence" value="ECO:0007669"/>
    <property type="project" value="UniProtKB-KW"/>
</dbReference>
<dbReference type="PANTHER" id="PTHR45695">
    <property type="entry name" value="LEUCOKININ RECEPTOR-RELATED"/>
    <property type="match status" value="1"/>
</dbReference>
<dbReference type="SUPFAM" id="SSF81321">
    <property type="entry name" value="Family A G protein-coupled receptor-like"/>
    <property type="match status" value="1"/>
</dbReference>
<proteinExistence type="inferred from homology"/>
<dbReference type="SMART" id="SM01381">
    <property type="entry name" value="7TM_GPCR_Srsx"/>
    <property type="match status" value="1"/>
</dbReference>
<feature type="domain" description="G-protein coupled receptors family 1 profile" evidence="11">
    <location>
        <begin position="72"/>
        <end position="326"/>
    </location>
</feature>
<gene>
    <name evidence="12" type="ORF">NDU88_003960</name>
</gene>
<dbReference type="InterPro" id="IPR017452">
    <property type="entry name" value="GPCR_Rhodpsn_7TM"/>
</dbReference>
<evidence type="ECO:0000313" key="12">
    <source>
        <dbReference type="EMBL" id="KAJ1137562.1"/>
    </source>
</evidence>
<evidence type="ECO:0000313" key="13">
    <source>
        <dbReference type="Proteomes" id="UP001066276"/>
    </source>
</evidence>
<keyword evidence="3 10" id="KW-1133">Transmembrane helix</keyword>
<feature type="transmembrane region" description="Helical" evidence="10">
    <location>
        <begin position="271"/>
        <end position="293"/>
    </location>
</feature>
<evidence type="ECO:0000256" key="4">
    <source>
        <dbReference type="ARBA" id="ARBA00023040"/>
    </source>
</evidence>
<evidence type="ECO:0000256" key="8">
    <source>
        <dbReference type="ARBA" id="ARBA00023224"/>
    </source>
</evidence>
<feature type="transmembrane region" description="Helical" evidence="10">
    <location>
        <begin position="131"/>
        <end position="152"/>
    </location>
</feature>
<feature type="transmembrane region" description="Helical" evidence="10">
    <location>
        <begin position="57"/>
        <end position="81"/>
    </location>
</feature>
<keyword evidence="7 9" id="KW-0675">Receptor</keyword>
<evidence type="ECO:0000256" key="1">
    <source>
        <dbReference type="ARBA" id="ARBA00004141"/>
    </source>
</evidence>
<dbReference type="InterPro" id="IPR000276">
    <property type="entry name" value="GPCR_Rhodpsn"/>
</dbReference>
<keyword evidence="13" id="KW-1185">Reference proteome</keyword>
<dbReference type="AlphaFoldDB" id="A0AAV7QAH3"/>
<comment type="similarity">
    <text evidence="9">Belongs to the G-protein coupled receptor 1 family.</text>
</comment>
<dbReference type="PRINTS" id="PR00237">
    <property type="entry name" value="GPCRRHODOPSN"/>
</dbReference>
<name>A0AAV7QAH3_PLEWA</name>
<keyword evidence="6" id="KW-1015">Disulfide bond</keyword>
<comment type="subcellular location">
    <subcellularLocation>
        <location evidence="1">Membrane</location>
        <topology evidence="1">Multi-pass membrane protein</topology>
    </subcellularLocation>
</comment>